<keyword evidence="4 7" id="KW-0067">ATP-binding</keyword>
<dbReference type="InterPro" id="IPR001650">
    <property type="entry name" value="Helicase_C-like"/>
</dbReference>
<comment type="caution">
    <text evidence="12">The sequence shown here is derived from an EMBL/GenBank/DDBJ whole genome shotgun (WGS) entry which is preliminary data.</text>
</comment>
<dbReference type="InterPro" id="IPR011545">
    <property type="entry name" value="DEAD/DEAH_box_helicase_dom"/>
</dbReference>
<dbReference type="PANTHER" id="PTHR47959">
    <property type="entry name" value="ATP-DEPENDENT RNA HELICASE RHLE-RELATED"/>
    <property type="match status" value="1"/>
</dbReference>
<dbReference type="Proteomes" id="UP001250932">
    <property type="component" value="Unassembled WGS sequence"/>
</dbReference>
<dbReference type="Pfam" id="PF00271">
    <property type="entry name" value="Helicase_C"/>
    <property type="match status" value="1"/>
</dbReference>
<sequence length="449" mass="49037">MTESVTLTFESLGVSAPLLQALSKAGLVEPTPIQAQAIPPAMEGRDVLGCAQTGTGKTAAFVIPMIERLMAGPKGHPRALILAPTRELAFQIQETIEKLGRSRRIFATTIVGGSDMNAQIRGLRQRPDILVATPGRLLDHMWQGTILLNHLQIVVLDEADRMLDMGFAPQLNQILDAIPENRQTLLFSATMPSDLGDLARMSLKDPVRAMVAKSATPADGVNHVLHHTTSSDKTQLLLTLLKEKRESVLVFTRTKHRADRLGETLDRGGHRVAVLHGGRRLTQRRAALEGFRGGRFQILVATDIAARGLDVANIGHVVNYDLPNVPEDYVHRIGRTARMKTIGSATSFVTVEDYRSLQAIERLLGHAVPCAPGSRPAARPQPNGGAPRSSFSRPRYGQMSEGTSAKPRSSNGMSRPRSAEGLHRDRSERPRNFPPNRPRRSSRPASSSR</sequence>
<name>A0ABU3KCU4_9BACT</name>
<dbReference type="PROSITE" id="PS51195">
    <property type="entry name" value="Q_MOTIF"/>
    <property type="match status" value="1"/>
</dbReference>
<proteinExistence type="inferred from homology"/>
<dbReference type="CDD" id="cd18787">
    <property type="entry name" value="SF2_C_DEAD"/>
    <property type="match status" value="1"/>
</dbReference>
<dbReference type="InterPro" id="IPR014014">
    <property type="entry name" value="RNA_helicase_DEAD_Q_motif"/>
</dbReference>
<dbReference type="GO" id="GO:0004386">
    <property type="term" value="F:helicase activity"/>
    <property type="evidence" value="ECO:0007669"/>
    <property type="project" value="UniProtKB-KW"/>
</dbReference>
<keyword evidence="2 7" id="KW-0378">Hydrolase</keyword>
<evidence type="ECO:0000313" key="12">
    <source>
        <dbReference type="EMBL" id="MDT7044087.1"/>
    </source>
</evidence>
<dbReference type="PROSITE" id="PS00039">
    <property type="entry name" value="DEAD_ATP_HELICASE"/>
    <property type="match status" value="1"/>
</dbReference>
<feature type="region of interest" description="Disordered" evidence="8">
    <location>
        <begin position="371"/>
        <end position="449"/>
    </location>
</feature>
<dbReference type="InterPro" id="IPR044742">
    <property type="entry name" value="DEAD/DEAH_RhlB"/>
</dbReference>
<dbReference type="InterPro" id="IPR027417">
    <property type="entry name" value="P-loop_NTPase"/>
</dbReference>
<feature type="short sequence motif" description="Q motif" evidence="6">
    <location>
        <begin position="7"/>
        <end position="35"/>
    </location>
</feature>
<gene>
    <name evidence="12" type="ORF">PPG34_17185</name>
</gene>
<dbReference type="PANTHER" id="PTHR47959:SF13">
    <property type="entry name" value="ATP-DEPENDENT RNA HELICASE RHLE"/>
    <property type="match status" value="1"/>
</dbReference>
<keyword evidence="3 7" id="KW-0347">Helicase</keyword>
<feature type="domain" description="DEAD-box RNA helicase Q" evidence="11">
    <location>
        <begin position="7"/>
        <end position="35"/>
    </location>
</feature>
<keyword evidence="1 7" id="KW-0547">Nucleotide-binding</keyword>
<evidence type="ECO:0000256" key="6">
    <source>
        <dbReference type="PROSITE-ProRule" id="PRU00552"/>
    </source>
</evidence>
<evidence type="ECO:0000256" key="8">
    <source>
        <dbReference type="SAM" id="MobiDB-lite"/>
    </source>
</evidence>
<evidence type="ECO:0000313" key="13">
    <source>
        <dbReference type="Proteomes" id="UP001250932"/>
    </source>
</evidence>
<evidence type="ECO:0000256" key="4">
    <source>
        <dbReference type="ARBA" id="ARBA00022840"/>
    </source>
</evidence>
<feature type="compositionally biased region" description="Polar residues" evidence="8">
    <location>
        <begin position="400"/>
        <end position="413"/>
    </location>
</feature>
<keyword evidence="13" id="KW-1185">Reference proteome</keyword>
<evidence type="ECO:0000259" key="10">
    <source>
        <dbReference type="PROSITE" id="PS51194"/>
    </source>
</evidence>
<dbReference type="PROSITE" id="PS51194">
    <property type="entry name" value="HELICASE_CTER"/>
    <property type="match status" value="1"/>
</dbReference>
<evidence type="ECO:0000256" key="3">
    <source>
        <dbReference type="ARBA" id="ARBA00022806"/>
    </source>
</evidence>
<evidence type="ECO:0000256" key="2">
    <source>
        <dbReference type="ARBA" id="ARBA00022801"/>
    </source>
</evidence>
<organism evidence="12 13">
    <name type="scientific">Candidatus Nitronereus thalassa</name>
    <dbReference type="NCBI Taxonomy" id="3020898"/>
    <lineage>
        <taxon>Bacteria</taxon>
        <taxon>Pseudomonadati</taxon>
        <taxon>Nitrospirota</taxon>
        <taxon>Nitrospiria</taxon>
        <taxon>Nitrospirales</taxon>
        <taxon>Nitrospiraceae</taxon>
        <taxon>Candidatus Nitronereus</taxon>
    </lineage>
</organism>
<feature type="domain" description="Helicase ATP-binding" evidence="9">
    <location>
        <begin position="38"/>
        <end position="209"/>
    </location>
</feature>
<dbReference type="SUPFAM" id="SSF52540">
    <property type="entry name" value="P-loop containing nucleoside triphosphate hydrolases"/>
    <property type="match status" value="2"/>
</dbReference>
<dbReference type="Pfam" id="PF00270">
    <property type="entry name" value="DEAD"/>
    <property type="match status" value="1"/>
</dbReference>
<evidence type="ECO:0000256" key="7">
    <source>
        <dbReference type="RuleBase" id="RU000492"/>
    </source>
</evidence>
<comment type="similarity">
    <text evidence="5 7">Belongs to the DEAD box helicase family.</text>
</comment>
<dbReference type="InterPro" id="IPR014001">
    <property type="entry name" value="Helicase_ATP-bd"/>
</dbReference>
<dbReference type="InterPro" id="IPR000629">
    <property type="entry name" value="RNA-helicase_DEAD-box_CS"/>
</dbReference>
<dbReference type="SMART" id="SM00490">
    <property type="entry name" value="HELICc"/>
    <property type="match status" value="1"/>
</dbReference>
<evidence type="ECO:0000259" key="9">
    <source>
        <dbReference type="PROSITE" id="PS51192"/>
    </source>
</evidence>
<evidence type="ECO:0000256" key="1">
    <source>
        <dbReference type="ARBA" id="ARBA00022741"/>
    </source>
</evidence>
<feature type="compositionally biased region" description="Basic and acidic residues" evidence="8">
    <location>
        <begin position="417"/>
        <end position="431"/>
    </location>
</feature>
<feature type="domain" description="Helicase C-terminal" evidence="10">
    <location>
        <begin position="232"/>
        <end position="379"/>
    </location>
</feature>
<reference evidence="12 13" key="1">
    <citation type="journal article" date="2023" name="ISME J.">
        <title>Cultivation and genomic characterization of novel and ubiquitous marine nitrite-oxidizing bacteria from the Nitrospirales.</title>
        <authorList>
            <person name="Mueller A.J."/>
            <person name="Daebeler A."/>
            <person name="Herbold C.W."/>
            <person name="Kirkegaard R.H."/>
            <person name="Daims H."/>
        </authorList>
    </citation>
    <scope>NUCLEOTIDE SEQUENCE [LARGE SCALE GENOMIC DNA]</scope>
    <source>
        <strain evidence="12 13">EB</strain>
    </source>
</reference>
<dbReference type="SMART" id="SM00487">
    <property type="entry name" value="DEXDc"/>
    <property type="match status" value="1"/>
</dbReference>
<dbReference type="CDD" id="cd00268">
    <property type="entry name" value="DEADc"/>
    <property type="match status" value="1"/>
</dbReference>
<dbReference type="RefSeq" id="WP_313834673.1">
    <property type="nucleotide sequence ID" value="NZ_JAQOUE010000002.1"/>
</dbReference>
<dbReference type="InterPro" id="IPR050079">
    <property type="entry name" value="DEAD_box_RNA_helicase"/>
</dbReference>
<evidence type="ECO:0000259" key="11">
    <source>
        <dbReference type="PROSITE" id="PS51195"/>
    </source>
</evidence>
<evidence type="ECO:0000256" key="5">
    <source>
        <dbReference type="ARBA" id="ARBA00038437"/>
    </source>
</evidence>
<dbReference type="EMBL" id="JAQOUE010000002">
    <property type="protein sequence ID" value="MDT7044087.1"/>
    <property type="molecule type" value="Genomic_DNA"/>
</dbReference>
<protein>
    <submittedName>
        <fullName evidence="12">DEAD/DEAH box helicase</fullName>
    </submittedName>
</protein>
<dbReference type="Gene3D" id="3.40.50.300">
    <property type="entry name" value="P-loop containing nucleotide triphosphate hydrolases"/>
    <property type="match status" value="2"/>
</dbReference>
<accession>A0ABU3KCU4</accession>
<dbReference type="PROSITE" id="PS51192">
    <property type="entry name" value="HELICASE_ATP_BIND_1"/>
    <property type="match status" value="1"/>
</dbReference>